<dbReference type="PANTHER" id="PTHR47332:SF6">
    <property type="entry name" value="SET DOMAIN-CONTAINING PROTEIN"/>
    <property type="match status" value="1"/>
</dbReference>
<dbReference type="InterPro" id="IPR001214">
    <property type="entry name" value="SET_dom"/>
</dbReference>
<evidence type="ECO:0000259" key="1">
    <source>
        <dbReference type="PROSITE" id="PS50280"/>
    </source>
</evidence>
<comment type="caution">
    <text evidence="2">The sequence shown here is derived from an EMBL/GenBank/DDBJ whole genome shotgun (WGS) entry which is preliminary data.</text>
</comment>
<evidence type="ECO:0000313" key="2">
    <source>
        <dbReference type="EMBL" id="RYO90991.1"/>
    </source>
</evidence>
<dbReference type="InterPro" id="IPR046341">
    <property type="entry name" value="SET_dom_sf"/>
</dbReference>
<feature type="domain" description="SET" evidence="1">
    <location>
        <begin position="44"/>
        <end position="159"/>
    </location>
</feature>
<dbReference type="EMBL" id="QJNS01000046">
    <property type="protein sequence ID" value="RYO90991.1"/>
    <property type="molecule type" value="Genomic_DNA"/>
</dbReference>
<dbReference type="CDD" id="cd20071">
    <property type="entry name" value="SET_SMYD"/>
    <property type="match status" value="1"/>
</dbReference>
<sequence length="301" mass="33203">MESTPGFPEAPVFGGGIVLITSQRYADIVSSLPAELDAYEASPPPFYAADIPGKGVGLIANRTIRRGEFIMVRSPTMMVQVAAHLGLDPENRDMLYKKALSRLPERAQDTFMSQMGRNIGEKIDMNAFQLIHYRITNTTHTTIAARDISPGEELSISYTGPMLPWHERRLLLNSTWGFNCTCSHCSISADEATASDARLSTIAQLTADLENFSEGSVTAETGAVLVELYGRERLDIHMGRALTLAALNFALFGDVERAQEYARAAVRAVDMAPIDLNSMKILAENPRAHWTWGKRRKGKRS</sequence>
<dbReference type="Proteomes" id="UP000294003">
    <property type="component" value="Unassembled WGS sequence"/>
</dbReference>
<dbReference type="InterPro" id="IPR053185">
    <property type="entry name" value="SET_domain_protein"/>
</dbReference>
<organism evidence="2 3">
    <name type="scientific">Monosporascus cannonballus</name>
    <dbReference type="NCBI Taxonomy" id="155416"/>
    <lineage>
        <taxon>Eukaryota</taxon>
        <taxon>Fungi</taxon>
        <taxon>Dikarya</taxon>
        <taxon>Ascomycota</taxon>
        <taxon>Pezizomycotina</taxon>
        <taxon>Sordariomycetes</taxon>
        <taxon>Xylariomycetidae</taxon>
        <taxon>Xylariales</taxon>
        <taxon>Xylariales incertae sedis</taxon>
        <taxon>Monosporascus</taxon>
    </lineage>
</organism>
<keyword evidence="3" id="KW-1185">Reference proteome</keyword>
<evidence type="ECO:0000313" key="3">
    <source>
        <dbReference type="Proteomes" id="UP000294003"/>
    </source>
</evidence>
<dbReference type="Gene3D" id="2.170.270.10">
    <property type="entry name" value="SET domain"/>
    <property type="match status" value="1"/>
</dbReference>
<dbReference type="Pfam" id="PF00856">
    <property type="entry name" value="SET"/>
    <property type="match status" value="1"/>
</dbReference>
<accession>A0ABY0HHM5</accession>
<dbReference type="PANTHER" id="PTHR47332">
    <property type="entry name" value="SET DOMAIN-CONTAINING PROTEIN 5"/>
    <property type="match status" value="1"/>
</dbReference>
<gene>
    <name evidence="2" type="ORF">DL762_002422</name>
</gene>
<protein>
    <recommendedName>
        <fullName evidence="1">SET domain-containing protein</fullName>
    </recommendedName>
</protein>
<name>A0ABY0HHM5_9PEZI</name>
<dbReference type="SUPFAM" id="SSF82199">
    <property type="entry name" value="SET domain"/>
    <property type="match status" value="1"/>
</dbReference>
<proteinExistence type="predicted"/>
<dbReference type="PROSITE" id="PS50280">
    <property type="entry name" value="SET"/>
    <property type="match status" value="1"/>
</dbReference>
<reference evidence="2 3" key="1">
    <citation type="submission" date="2018-06" db="EMBL/GenBank/DDBJ databases">
        <title>Complete Genomes of Monosporascus.</title>
        <authorList>
            <person name="Robinson A.J."/>
            <person name="Natvig D.O."/>
        </authorList>
    </citation>
    <scope>NUCLEOTIDE SEQUENCE [LARGE SCALE GENOMIC DNA]</scope>
    <source>
        <strain evidence="2 3">CBS 609.92</strain>
    </source>
</reference>